<evidence type="ECO:0000256" key="6">
    <source>
        <dbReference type="ARBA" id="ARBA00023125"/>
    </source>
</evidence>
<protein>
    <recommendedName>
        <fullName evidence="13">Two-component system response regulator</fullName>
    </recommendedName>
</protein>
<dbReference type="InterPro" id="IPR011006">
    <property type="entry name" value="CheY-like_superfamily"/>
</dbReference>
<dbReference type="InterPro" id="IPR018062">
    <property type="entry name" value="HTH_AraC-typ_CS"/>
</dbReference>
<feature type="domain" description="Response regulatory" evidence="10">
    <location>
        <begin position="3"/>
        <end position="121"/>
    </location>
</feature>
<evidence type="ECO:0000313" key="12">
    <source>
        <dbReference type="Proteomes" id="UP000092573"/>
    </source>
</evidence>
<organism evidence="11 12">
    <name type="scientific">Paenibacillus yonginensis</name>
    <dbReference type="NCBI Taxonomy" id="1462996"/>
    <lineage>
        <taxon>Bacteria</taxon>
        <taxon>Bacillati</taxon>
        <taxon>Bacillota</taxon>
        <taxon>Bacilli</taxon>
        <taxon>Bacillales</taxon>
        <taxon>Paenibacillaceae</taxon>
        <taxon>Paenibacillus</taxon>
    </lineage>
</organism>
<accession>A0A1B1MXN1</accession>
<dbReference type="PROSITE" id="PS00041">
    <property type="entry name" value="HTH_ARAC_FAMILY_1"/>
    <property type="match status" value="1"/>
</dbReference>
<keyword evidence="4" id="KW-0902">Two-component regulatory system</keyword>
<evidence type="ECO:0000256" key="1">
    <source>
        <dbReference type="ARBA" id="ARBA00004496"/>
    </source>
</evidence>
<dbReference type="RefSeq" id="WP_068694518.1">
    <property type="nucleotide sequence ID" value="NZ_CP014167.1"/>
</dbReference>
<evidence type="ECO:0008006" key="13">
    <source>
        <dbReference type="Google" id="ProtNLM"/>
    </source>
</evidence>
<dbReference type="Pfam" id="PF12833">
    <property type="entry name" value="HTH_18"/>
    <property type="match status" value="1"/>
</dbReference>
<evidence type="ECO:0000259" key="9">
    <source>
        <dbReference type="PROSITE" id="PS01124"/>
    </source>
</evidence>
<keyword evidence="6" id="KW-0238">DNA-binding</keyword>
<dbReference type="OrthoDB" id="342399at2"/>
<dbReference type="InterPro" id="IPR001789">
    <property type="entry name" value="Sig_transdc_resp-reg_receiver"/>
</dbReference>
<comment type="subcellular location">
    <subcellularLocation>
        <location evidence="1">Cytoplasm</location>
    </subcellularLocation>
</comment>
<dbReference type="InterPro" id="IPR009057">
    <property type="entry name" value="Homeodomain-like_sf"/>
</dbReference>
<dbReference type="GO" id="GO:0043565">
    <property type="term" value="F:sequence-specific DNA binding"/>
    <property type="evidence" value="ECO:0007669"/>
    <property type="project" value="InterPro"/>
</dbReference>
<feature type="domain" description="HTH araC/xylS-type" evidence="9">
    <location>
        <begin position="426"/>
        <end position="524"/>
    </location>
</feature>
<keyword evidence="3 8" id="KW-0597">Phosphoprotein</keyword>
<evidence type="ECO:0000259" key="10">
    <source>
        <dbReference type="PROSITE" id="PS50110"/>
    </source>
</evidence>
<dbReference type="SMART" id="SM00342">
    <property type="entry name" value="HTH_ARAC"/>
    <property type="match status" value="1"/>
</dbReference>
<keyword evidence="2" id="KW-0963">Cytoplasm</keyword>
<dbReference type="InterPro" id="IPR018060">
    <property type="entry name" value="HTH_AraC"/>
</dbReference>
<dbReference type="Pfam" id="PF00072">
    <property type="entry name" value="Response_reg"/>
    <property type="match status" value="1"/>
</dbReference>
<dbReference type="PANTHER" id="PTHR42713:SF3">
    <property type="entry name" value="TRANSCRIPTIONAL REGULATORY PROTEIN HPTR"/>
    <property type="match status" value="1"/>
</dbReference>
<name>A0A1B1MXN1_9BACL</name>
<dbReference type="GO" id="GO:0003700">
    <property type="term" value="F:DNA-binding transcription factor activity"/>
    <property type="evidence" value="ECO:0007669"/>
    <property type="project" value="InterPro"/>
</dbReference>
<dbReference type="Gene3D" id="1.10.10.60">
    <property type="entry name" value="Homeodomain-like"/>
    <property type="match status" value="2"/>
</dbReference>
<evidence type="ECO:0000256" key="5">
    <source>
        <dbReference type="ARBA" id="ARBA00023015"/>
    </source>
</evidence>
<evidence type="ECO:0000256" key="7">
    <source>
        <dbReference type="ARBA" id="ARBA00023163"/>
    </source>
</evidence>
<keyword evidence="7" id="KW-0804">Transcription</keyword>
<dbReference type="STRING" id="1462996.AWM70_04455"/>
<reference evidence="11 12" key="1">
    <citation type="submission" date="2016-01" db="EMBL/GenBank/DDBJ databases">
        <title>Complete Genome Sequence of Paenibacillus yonginensis DCY84, a novel Plant Growth-Promoting Bacteria with Elicitation of Induced Systemic Resistance.</title>
        <authorList>
            <person name="Kim Y.J."/>
            <person name="Yang D.C."/>
            <person name="Sukweenadhi J."/>
        </authorList>
    </citation>
    <scope>NUCLEOTIDE SEQUENCE [LARGE SCALE GENOMIC DNA]</scope>
    <source>
        <strain evidence="11 12">DCY84</strain>
    </source>
</reference>
<dbReference type="GO" id="GO:0000160">
    <property type="term" value="P:phosphorelay signal transduction system"/>
    <property type="evidence" value="ECO:0007669"/>
    <property type="project" value="UniProtKB-KW"/>
</dbReference>
<dbReference type="EMBL" id="CP014167">
    <property type="protein sequence ID" value="ANS73909.1"/>
    <property type="molecule type" value="Genomic_DNA"/>
</dbReference>
<evidence type="ECO:0000256" key="4">
    <source>
        <dbReference type="ARBA" id="ARBA00023012"/>
    </source>
</evidence>
<gene>
    <name evidence="11" type="ORF">AWM70_04455</name>
</gene>
<dbReference type="KEGG" id="pyg:AWM70_04455"/>
<dbReference type="AlphaFoldDB" id="A0A1B1MXN1"/>
<keyword evidence="5" id="KW-0805">Transcription regulation</keyword>
<dbReference type="PANTHER" id="PTHR42713">
    <property type="entry name" value="HISTIDINE KINASE-RELATED"/>
    <property type="match status" value="1"/>
</dbReference>
<evidence type="ECO:0000256" key="3">
    <source>
        <dbReference type="ARBA" id="ARBA00022553"/>
    </source>
</evidence>
<dbReference type="GO" id="GO:0005737">
    <property type="term" value="C:cytoplasm"/>
    <property type="evidence" value="ECO:0007669"/>
    <property type="project" value="UniProtKB-SubCell"/>
</dbReference>
<dbReference type="SUPFAM" id="SSF52172">
    <property type="entry name" value="CheY-like"/>
    <property type="match status" value="1"/>
</dbReference>
<dbReference type="InterPro" id="IPR051552">
    <property type="entry name" value="HptR"/>
</dbReference>
<feature type="modified residue" description="4-aspartylphosphate" evidence="8">
    <location>
        <position position="55"/>
    </location>
</feature>
<keyword evidence="12" id="KW-1185">Reference proteome</keyword>
<dbReference type="Gene3D" id="3.40.50.2300">
    <property type="match status" value="1"/>
</dbReference>
<dbReference type="PROSITE" id="PS01124">
    <property type="entry name" value="HTH_ARAC_FAMILY_2"/>
    <property type="match status" value="1"/>
</dbReference>
<dbReference type="SMART" id="SM00448">
    <property type="entry name" value="REC"/>
    <property type="match status" value="1"/>
</dbReference>
<evidence type="ECO:0000256" key="8">
    <source>
        <dbReference type="PROSITE-ProRule" id="PRU00169"/>
    </source>
</evidence>
<sequence>MYKVILVEDEIFARQGLRNLIDWNSCGYEVVEEADNGEEALGMIELIKPELVITDIRMPVLDGLGLIQAVRDAGDAETKFMIISGYGDFQYAQKAIKFGVKDFILKPIDEQELTDSLSRLSAEIGKEKQKRSVGQEQKALTKLLRGEAALEEVEEIARMVALPPDRQYGYLIAEMNDLVNPLKRDDEAKQLRAFHHAIINEFAVWNPVIQPLHLHEHRVGVYGFPVCLDPAALPAGQQSLVLEELAARLADRLNDSFPQPIYCYAGDGVQPLAAINHCYLTAIETMQYKYAAPNLHVFTYGQMKKLTLRYMELESGVYAHLLEQIEEGNREAMLEAADSIFAEIQQRAFAPEAVHNVIARLVFGVIGSISAMQGNERELHSLEATLQWRNYPVTLQGLQERFRHFIVESAEMAARLRRNYVKGDIMKIKSYIERHYNEDISLKSIAARFYMNPVYLGQLFKKTFGVYFNDFLLQIRVDNAKRLLRQTEMRVYEVARHVGFDNADYFVCKFEKVEGRTPTAYRNQLSAK</sequence>
<dbReference type="SUPFAM" id="SSF46689">
    <property type="entry name" value="Homeodomain-like"/>
    <property type="match status" value="2"/>
</dbReference>
<dbReference type="Proteomes" id="UP000092573">
    <property type="component" value="Chromosome"/>
</dbReference>
<dbReference type="CDD" id="cd17536">
    <property type="entry name" value="REC_YesN-like"/>
    <property type="match status" value="1"/>
</dbReference>
<proteinExistence type="predicted"/>
<evidence type="ECO:0000256" key="2">
    <source>
        <dbReference type="ARBA" id="ARBA00022490"/>
    </source>
</evidence>
<dbReference type="PROSITE" id="PS50110">
    <property type="entry name" value="RESPONSE_REGULATORY"/>
    <property type="match status" value="1"/>
</dbReference>
<evidence type="ECO:0000313" key="11">
    <source>
        <dbReference type="EMBL" id="ANS73909.1"/>
    </source>
</evidence>